<evidence type="ECO:0000256" key="1">
    <source>
        <dbReference type="SAM" id="MobiDB-lite"/>
    </source>
</evidence>
<evidence type="ECO:0000313" key="4">
    <source>
        <dbReference type="Proteomes" id="UP000283946"/>
    </source>
</evidence>
<protein>
    <recommendedName>
        <fullName evidence="2">Type VII secretion system protein EssD-like domain-containing protein</fullName>
    </recommendedName>
</protein>
<proteinExistence type="predicted"/>
<dbReference type="Pfam" id="PF13930">
    <property type="entry name" value="Endonuclea_NS_2"/>
    <property type="match status" value="1"/>
</dbReference>
<name>A0AAD1EMR3_9MICO</name>
<evidence type="ECO:0000259" key="2">
    <source>
        <dbReference type="Pfam" id="PF13930"/>
    </source>
</evidence>
<accession>A0AAD1EMR3</accession>
<dbReference type="EMBL" id="CP028130">
    <property type="protein sequence ID" value="AZZ55980.1"/>
    <property type="molecule type" value="Genomic_DNA"/>
</dbReference>
<sequence length="433" mass="45747">MFRPWLKRARPGSFRWRFSTTPFSAGATLAFAGLGGSLIVGGVNSAINDASIASTGEGLNLAGMASDQVGQWYDVTVMRSAVESGSWAGQLVAGVGSGVGQLVSGAAQMNLRDTGRGIEALVFDEDVRNQAWQQVTTLVDEVRAGNPVVIGQIVGNILPGAVALKVAKTTGVLGEANKVADFGKPIITNPSRTTSALEWLKNQIGAGGVTVSNEFTPTIRPADGIDGATGKPRGIDGPEQKPRGVDGPEERPRGVDGPGSVTPGEKTEVLDPFDPDRKGALLPNVRYRASAPDTTHNYLAETDADGLIERVIVETLHLKPVGRPRFRHDPNTPGKLPTDGAGRLIADVFDGSPELDNLVSQAQVLNRGAGSKWRAMERAWEDALRDVPPRAVTDIEIKVLYDGGKRPISLDVTYKIGGKPGGDNFPNTVPNID</sequence>
<evidence type="ECO:0000313" key="3">
    <source>
        <dbReference type="EMBL" id="AZZ55980.1"/>
    </source>
</evidence>
<organism evidence="3 4">
    <name type="scientific">Rathayibacter iranicus</name>
    <dbReference type="NCBI Taxonomy" id="59737"/>
    <lineage>
        <taxon>Bacteria</taxon>
        <taxon>Bacillati</taxon>
        <taxon>Actinomycetota</taxon>
        <taxon>Actinomycetes</taxon>
        <taxon>Micrococcales</taxon>
        <taxon>Microbacteriaceae</taxon>
        <taxon>Rathayibacter</taxon>
    </lineage>
</organism>
<dbReference type="AlphaFoldDB" id="A0AAD1EMR3"/>
<dbReference type="InterPro" id="IPR044927">
    <property type="entry name" value="Endonuclea_NS_2"/>
</dbReference>
<feature type="compositionally biased region" description="Basic and acidic residues" evidence="1">
    <location>
        <begin position="233"/>
        <end position="254"/>
    </location>
</feature>
<gene>
    <name evidence="3" type="ORF">C7V51_08905</name>
</gene>
<feature type="compositionally biased region" description="Basic and acidic residues" evidence="1">
    <location>
        <begin position="265"/>
        <end position="277"/>
    </location>
</feature>
<dbReference type="KEGG" id="ria:C7V51_08905"/>
<feature type="region of interest" description="Disordered" evidence="1">
    <location>
        <begin position="215"/>
        <end position="277"/>
    </location>
</feature>
<reference evidence="3 4" key="1">
    <citation type="submission" date="2018-03" db="EMBL/GenBank/DDBJ databases">
        <title>Bacteriophage NCPPB3778 and a type I-E CRISPR drive the evolution of the US Biological Select Agent, Rathayibacter toxicus.</title>
        <authorList>
            <person name="Davis E.W.II."/>
            <person name="Tabima J.F."/>
            <person name="Weisberg A.J."/>
            <person name="Dantas Lopes L."/>
            <person name="Wiseman M.S."/>
            <person name="Wiseman M.S."/>
            <person name="Pupko T."/>
            <person name="Belcher M.S."/>
            <person name="Sechler A.J."/>
            <person name="Tancos M.A."/>
            <person name="Schroeder B.K."/>
            <person name="Murray T.D."/>
            <person name="Luster D.G."/>
            <person name="Schneider W.L."/>
            <person name="Rogers E."/>
            <person name="Andreote F.D."/>
            <person name="Grunwald N.J."/>
            <person name="Putnam M.L."/>
            <person name="Chang J.H."/>
        </authorList>
    </citation>
    <scope>NUCLEOTIDE SEQUENCE [LARGE SCALE GENOMIC DNA]</scope>
    <source>
        <strain evidence="3 4">NCCPB 2253</strain>
    </source>
</reference>
<dbReference type="Proteomes" id="UP000283946">
    <property type="component" value="Chromosome"/>
</dbReference>
<feature type="domain" description="Type VII secretion system protein EssD-like" evidence="2">
    <location>
        <begin position="322"/>
        <end position="417"/>
    </location>
</feature>